<dbReference type="PANTHER" id="PTHR22981:SF81">
    <property type="entry name" value="DEHYDROGENASE, PUTATIVE-RELATED"/>
    <property type="match status" value="1"/>
</dbReference>
<dbReference type="InterPro" id="IPR008927">
    <property type="entry name" value="6-PGluconate_DH-like_C_sf"/>
</dbReference>
<evidence type="ECO:0000256" key="7">
    <source>
        <dbReference type="ARBA" id="ARBA00049197"/>
    </source>
</evidence>
<reference evidence="11" key="1">
    <citation type="submission" date="2022-11" db="EMBL/GenBank/DDBJ databases">
        <authorList>
            <person name="Petersen C."/>
        </authorList>
    </citation>
    <scope>NUCLEOTIDE SEQUENCE</scope>
    <source>
        <strain evidence="11">IBT 30069</strain>
    </source>
</reference>
<comment type="catalytic activity">
    <reaction evidence="7">
        <text>3-hydroxy-2-methylpropanoate + NAD(+) = 2-methyl-3-oxopropanoate + NADH + H(+)</text>
        <dbReference type="Rhea" id="RHEA:17681"/>
        <dbReference type="ChEBI" id="CHEBI:11805"/>
        <dbReference type="ChEBI" id="CHEBI:15378"/>
        <dbReference type="ChEBI" id="CHEBI:57540"/>
        <dbReference type="ChEBI" id="CHEBI:57700"/>
        <dbReference type="ChEBI" id="CHEBI:57945"/>
        <dbReference type="EC" id="1.1.1.31"/>
    </reaction>
</comment>
<dbReference type="SUPFAM" id="SSF48179">
    <property type="entry name" value="6-phosphogluconate dehydrogenase C-terminal domain-like"/>
    <property type="match status" value="1"/>
</dbReference>
<evidence type="ECO:0000313" key="11">
    <source>
        <dbReference type="EMBL" id="KAJ5113108.1"/>
    </source>
</evidence>
<keyword evidence="5" id="KW-0560">Oxidoreductase</keyword>
<dbReference type="GO" id="GO:0005739">
    <property type="term" value="C:mitochondrion"/>
    <property type="evidence" value="ECO:0007669"/>
    <property type="project" value="TreeGrafter"/>
</dbReference>
<feature type="domain" description="6-phosphogluconate dehydrogenase NADP-binding" evidence="9">
    <location>
        <begin position="9"/>
        <end position="177"/>
    </location>
</feature>
<evidence type="ECO:0000256" key="6">
    <source>
        <dbReference type="ARBA" id="ARBA00023027"/>
    </source>
</evidence>
<proteinExistence type="inferred from homology"/>
<dbReference type="GO" id="GO:0050661">
    <property type="term" value="F:NADP binding"/>
    <property type="evidence" value="ECO:0007669"/>
    <property type="project" value="InterPro"/>
</dbReference>
<dbReference type="Pfam" id="PF14833">
    <property type="entry name" value="NAD_binding_11"/>
    <property type="match status" value="1"/>
</dbReference>
<dbReference type="GO" id="GO:0051287">
    <property type="term" value="F:NAD binding"/>
    <property type="evidence" value="ECO:0007669"/>
    <property type="project" value="InterPro"/>
</dbReference>
<dbReference type="PANTHER" id="PTHR22981">
    <property type="entry name" value="3-HYDROXYISOBUTYRATE DEHYDROGENASE-RELATED"/>
    <property type="match status" value="1"/>
</dbReference>
<name>A0A9W9G6R4_9EURO</name>
<dbReference type="InterPro" id="IPR013328">
    <property type="entry name" value="6PGD_dom2"/>
</dbReference>
<evidence type="ECO:0000256" key="4">
    <source>
        <dbReference type="ARBA" id="ARBA00022456"/>
    </source>
</evidence>
<dbReference type="GO" id="GO:0008442">
    <property type="term" value="F:3-hydroxyisobutyrate dehydrogenase activity"/>
    <property type="evidence" value="ECO:0007669"/>
    <property type="project" value="UniProtKB-EC"/>
</dbReference>
<keyword evidence="4" id="KW-0101">Branched-chain amino acid catabolism</keyword>
<evidence type="ECO:0000256" key="5">
    <source>
        <dbReference type="ARBA" id="ARBA00023002"/>
    </source>
</evidence>
<dbReference type="InterPro" id="IPR006115">
    <property type="entry name" value="6PGDH_NADP-bd"/>
</dbReference>
<dbReference type="InterPro" id="IPR029154">
    <property type="entry name" value="HIBADH-like_NADP-bd"/>
</dbReference>
<dbReference type="InterPro" id="IPR015815">
    <property type="entry name" value="HIBADH-related"/>
</dbReference>
<keyword evidence="6" id="KW-0520">NAD</keyword>
<comment type="caution">
    <text evidence="11">The sequence shown here is derived from an EMBL/GenBank/DDBJ whole genome shotgun (WGS) entry which is preliminary data.</text>
</comment>
<dbReference type="Gene3D" id="3.40.50.720">
    <property type="entry name" value="NAD(P)-binding Rossmann-like Domain"/>
    <property type="match status" value="1"/>
</dbReference>
<evidence type="ECO:0000256" key="1">
    <source>
        <dbReference type="ARBA" id="ARBA00005109"/>
    </source>
</evidence>
<dbReference type="PIRSF" id="PIRSF000103">
    <property type="entry name" value="HIBADH"/>
    <property type="match status" value="1"/>
</dbReference>
<dbReference type="Gene3D" id="1.10.1040.10">
    <property type="entry name" value="N-(1-d-carboxylethyl)-l-norvaline Dehydrogenase, domain 2"/>
    <property type="match status" value="1"/>
</dbReference>
<gene>
    <name evidence="11" type="ORF">N7456_001642</name>
</gene>
<protein>
    <recommendedName>
        <fullName evidence="3">3-hydroxyisobutyrate dehydrogenase</fullName>
        <ecNumber evidence="3">1.1.1.31</ecNumber>
    </recommendedName>
</protein>
<dbReference type="InterPro" id="IPR036291">
    <property type="entry name" value="NAD(P)-bd_dom_sf"/>
</dbReference>
<evidence type="ECO:0000256" key="2">
    <source>
        <dbReference type="ARBA" id="ARBA00006013"/>
    </source>
</evidence>
<comment type="similarity">
    <text evidence="2">Belongs to the HIBADH-related family. 3-hydroxyisobutyrate dehydrogenase subfamily.</text>
</comment>
<dbReference type="GO" id="GO:0006574">
    <property type="term" value="P:L-valine catabolic process"/>
    <property type="evidence" value="ECO:0007669"/>
    <property type="project" value="TreeGrafter"/>
</dbReference>
<accession>A0A9W9G6R4</accession>
<feature type="domain" description="3-hydroxyisobutyrate dehydrogenase-like NAD-binding" evidence="10">
    <location>
        <begin position="183"/>
        <end position="295"/>
    </location>
</feature>
<keyword evidence="12" id="KW-1185">Reference proteome</keyword>
<dbReference type="SUPFAM" id="SSF51735">
    <property type="entry name" value="NAD(P)-binding Rossmann-fold domains"/>
    <property type="match status" value="1"/>
</dbReference>
<dbReference type="OrthoDB" id="21615at2759"/>
<evidence type="ECO:0000259" key="10">
    <source>
        <dbReference type="Pfam" id="PF14833"/>
    </source>
</evidence>
<evidence type="ECO:0000256" key="3">
    <source>
        <dbReference type="ARBA" id="ARBA00012991"/>
    </source>
</evidence>
<dbReference type="PROSITE" id="PS00895">
    <property type="entry name" value="3_HYDROXYISOBUT_DH"/>
    <property type="match status" value="1"/>
</dbReference>
<organism evidence="11 12">
    <name type="scientific">Penicillium angulare</name>
    <dbReference type="NCBI Taxonomy" id="116970"/>
    <lineage>
        <taxon>Eukaryota</taxon>
        <taxon>Fungi</taxon>
        <taxon>Dikarya</taxon>
        <taxon>Ascomycota</taxon>
        <taxon>Pezizomycotina</taxon>
        <taxon>Eurotiomycetes</taxon>
        <taxon>Eurotiomycetidae</taxon>
        <taxon>Eurotiales</taxon>
        <taxon>Aspergillaceae</taxon>
        <taxon>Penicillium</taxon>
    </lineage>
</organism>
<dbReference type="Proteomes" id="UP001149165">
    <property type="component" value="Unassembled WGS sequence"/>
</dbReference>
<feature type="active site" evidence="8">
    <location>
        <position position="187"/>
    </location>
</feature>
<dbReference type="AlphaFoldDB" id="A0A9W9G6R4"/>
<dbReference type="FunFam" id="1.10.1040.10:FF:000006">
    <property type="entry name" value="3-hydroxyisobutyrate dehydrogenase"/>
    <property type="match status" value="1"/>
</dbReference>
<comment type="pathway">
    <text evidence="1">Amino-acid degradation; L-valine degradation.</text>
</comment>
<dbReference type="InterPro" id="IPR002204">
    <property type="entry name" value="3-OH-isobutyrate_DH-rel_CS"/>
</dbReference>
<dbReference type="EC" id="1.1.1.31" evidence="3"/>
<evidence type="ECO:0000256" key="8">
    <source>
        <dbReference type="PIRSR" id="PIRSR000103-1"/>
    </source>
</evidence>
<dbReference type="EMBL" id="JAPQKH010000002">
    <property type="protein sequence ID" value="KAJ5113108.1"/>
    <property type="molecule type" value="Genomic_DNA"/>
</dbReference>
<reference evidence="11" key="2">
    <citation type="journal article" date="2023" name="IMA Fungus">
        <title>Comparative genomic study of the Penicillium genus elucidates a diverse pangenome and 15 lateral gene transfer events.</title>
        <authorList>
            <person name="Petersen C."/>
            <person name="Sorensen T."/>
            <person name="Nielsen M.R."/>
            <person name="Sondergaard T.E."/>
            <person name="Sorensen J.L."/>
            <person name="Fitzpatrick D.A."/>
            <person name="Frisvad J.C."/>
            <person name="Nielsen K.L."/>
        </authorList>
    </citation>
    <scope>NUCLEOTIDE SEQUENCE</scope>
    <source>
        <strain evidence="11">IBT 30069</strain>
    </source>
</reference>
<evidence type="ECO:0000313" key="12">
    <source>
        <dbReference type="Proteomes" id="UP001149165"/>
    </source>
</evidence>
<sequence length="320" mass="34445">MTLENLNSVGLVGLGSMGTWMAVHLAEKLPSTAQVFVFDKSTPLMNDLSSKYANKVIQCINPKDVADRSDIILTILPEGKHVKRVYLSADGICSGDIKGKLLIDCSTIDTASFLEVSDHITNLSPSTKLYDAPINGGETEAKEGNITFLLGCPEDNDPQLATLVELLSLMGSKVIRCGAPSLGLAAKLSSDYLSGIITIACSEAMDMGIRCGVDPRVLAKVYESGSAQNTICDRFCPVPGVYPEAPLANGFRNGFDVQMMRRDFGLAVALAHRAESRNVLGGAGLKIYEGASEDARCTELDSRVIFRYLGGNENWRNDQE</sequence>
<evidence type="ECO:0000259" key="9">
    <source>
        <dbReference type="Pfam" id="PF03446"/>
    </source>
</evidence>
<dbReference type="Pfam" id="PF03446">
    <property type="entry name" value="NAD_binding_2"/>
    <property type="match status" value="1"/>
</dbReference>